<reference evidence="1 2" key="1">
    <citation type="journal article" date="2008" name="Nature">
        <title>The genome of the choanoflagellate Monosiga brevicollis and the origin of metazoans.</title>
        <authorList>
            <consortium name="JGI Sequencing"/>
            <person name="King N."/>
            <person name="Westbrook M.J."/>
            <person name="Young S.L."/>
            <person name="Kuo A."/>
            <person name="Abedin M."/>
            <person name="Chapman J."/>
            <person name="Fairclough S."/>
            <person name="Hellsten U."/>
            <person name="Isogai Y."/>
            <person name="Letunic I."/>
            <person name="Marr M."/>
            <person name="Pincus D."/>
            <person name="Putnam N."/>
            <person name="Rokas A."/>
            <person name="Wright K.J."/>
            <person name="Zuzow R."/>
            <person name="Dirks W."/>
            <person name="Good M."/>
            <person name="Goodstein D."/>
            <person name="Lemons D."/>
            <person name="Li W."/>
            <person name="Lyons J.B."/>
            <person name="Morris A."/>
            <person name="Nichols S."/>
            <person name="Richter D.J."/>
            <person name="Salamov A."/>
            <person name="Bork P."/>
            <person name="Lim W.A."/>
            <person name="Manning G."/>
            <person name="Miller W.T."/>
            <person name="McGinnis W."/>
            <person name="Shapiro H."/>
            <person name="Tjian R."/>
            <person name="Grigoriev I.V."/>
            <person name="Rokhsar D."/>
        </authorList>
    </citation>
    <scope>NUCLEOTIDE SEQUENCE [LARGE SCALE GENOMIC DNA]</scope>
    <source>
        <strain evidence="2">MX1 / ATCC 50154</strain>
    </source>
</reference>
<dbReference type="Proteomes" id="UP000001357">
    <property type="component" value="Unassembled WGS sequence"/>
</dbReference>
<dbReference type="STRING" id="81824.A9V980"/>
<dbReference type="eggNOG" id="KOG1428">
    <property type="taxonomic scope" value="Eukaryota"/>
</dbReference>
<name>A9V980_MONBE</name>
<dbReference type="KEGG" id="mbr:MONBRDRAFT_34055"/>
<dbReference type="PANTHER" id="PTHR45943:SF1">
    <property type="entry name" value="E3 UBIQUITIN-PROTEIN LIGASE MYCBP2"/>
    <property type="match status" value="1"/>
</dbReference>
<protein>
    <submittedName>
        <fullName evidence="1">Uncharacterized protein</fullName>
    </submittedName>
</protein>
<keyword evidence="2" id="KW-1185">Reference proteome</keyword>
<dbReference type="EMBL" id="CH991570">
    <property type="protein sequence ID" value="EDQ85884.1"/>
    <property type="molecule type" value="Genomic_DNA"/>
</dbReference>
<dbReference type="InParanoid" id="A9V980"/>
<evidence type="ECO:0000313" key="1">
    <source>
        <dbReference type="EMBL" id="EDQ85884.1"/>
    </source>
</evidence>
<dbReference type="AlphaFoldDB" id="A9V980"/>
<accession>A9V980</accession>
<gene>
    <name evidence="1" type="ORF">MONBRDRAFT_34055</name>
</gene>
<proteinExistence type="predicted"/>
<evidence type="ECO:0000313" key="2">
    <source>
        <dbReference type="Proteomes" id="UP000001357"/>
    </source>
</evidence>
<dbReference type="GeneID" id="5894584"/>
<dbReference type="RefSeq" id="XP_001749363.1">
    <property type="nucleotide sequence ID" value="XM_001749311.1"/>
</dbReference>
<sequence>MTCEQPHCRARIPRQDLEEHSCFEALKTHYEEKITELRQEMYQREQRMRDEFNALLRSLQQTTVNNTVGMPVPTGRFQQADVDLQHAETHQITVDDDRVTLPVNVLVHKGHALLGVEVSGNSSFEFGVIRDDEKNHPESLHVRGLTGFYSSSTCGSRLPRPIRVPSSGVVEVQCSIDTEQVVFLVNGRKQLQQPLNLRNWSIGEPIRLAITLWNGTRLRREECVALQSSGLALAASPSLSVSSAATSDTVGAHSASNTEPLCNSPDVDHDHLRVRCRICTACLTCTGYGASCCVSGPGGIAENAGADCGCGPGNSGCSYCGRCETCCNHNSEVPNAAFQAFLSRHESRSALEA</sequence>
<organism evidence="1 2">
    <name type="scientific">Monosiga brevicollis</name>
    <name type="common">Choanoflagellate</name>
    <dbReference type="NCBI Taxonomy" id="81824"/>
    <lineage>
        <taxon>Eukaryota</taxon>
        <taxon>Choanoflagellata</taxon>
        <taxon>Craspedida</taxon>
        <taxon>Salpingoecidae</taxon>
        <taxon>Monosiga</taxon>
    </lineage>
</organism>
<dbReference type="PANTHER" id="PTHR45943">
    <property type="entry name" value="E3 UBIQUITIN-PROTEIN LIGASE MYCBP2"/>
    <property type="match status" value="1"/>
</dbReference>